<reference evidence="2" key="1">
    <citation type="submission" date="2023-11" db="UniProtKB">
        <authorList>
            <consortium name="WormBaseParasite"/>
        </authorList>
    </citation>
    <scope>IDENTIFICATION</scope>
</reference>
<organism evidence="1 2">
    <name type="scientific">Schistosoma mattheei</name>
    <dbReference type="NCBI Taxonomy" id="31246"/>
    <lineage>
        <taxon>Eukaryota</taxon>
        <taxon>Metazoa</taxon>
        <taxon>Spiralia</taxon>
        <taxon>Lophotrochozoa</taxon>
        <taxon>Platyhelminthes</taxon>
        <taxon>Trematoda</taxon>
        <taxon>Digenea</taxon>
        <taxon>Strigeidida</taxon>
        <taxon>Schistosomatoidea</taxon>
        <taxon>Schistosomatidae</taxon>
        <taxon>Schistosoma</taxon>
    </lineage>
</organism>
<name>A0AA85B7X5_9TREM</name>
<evidence type="ECO:0000313" key="2">
    <source>
        <dbReference type="WBParaSite" id="SMTH1_33470.1"/>
    </source>
</evidence>
<sequence>MAIHKSISKQLSLPVEYTDEQKSFYSSTGLLQTHSILDDDIESGLNIHDDDLHSCVSIHKSNITIERPNSYHSGSSSTSLTSCLRCLNSGQTVSSHTKAVDEINYDSEPQCSRNSVTSNISKLKYFDDTDTSNLFDNVQKDTFKDRLLYFPTISNQLLLTILLNIEKYDSTSAIDAKFSLPKKELKFAVPEFLMPIIDRRTSSQIFNVKQISASTLNIENKLLKRRKTIKERFKQLHSDYDGSKFWNKLNKNFKMNKVINLSNTRSRSSMAISMDYTHHKDSVSRSSITSCDDCRRITINVSGLNLKHG</sequence>
<evidence type="ECO:0000313" key="1">
    <source>
        <dbReference type="Proteomes" id="UP000050791"/>
    </source>
</evidence>
<dbReference type="AlphaFoldDB" id="A0AA85B7X5"/>
<proteinExistence type="predicted"/>
<dbReference type="Proteomes" id="UP000050791">
    <property type="component" value="Unassembled WGS sequence"/>
</dbReference>
<dbReference type="WBParaSite" id="SMTH1_33470.1">
    <property type="protein sequence ID" value="SMTH1_33470.1"/>
    <property type="gene ID" value="SMTH1_33470"/>
</dbReference>
<protein>
    <submittedName>
        <fullName evidence="2">Uncharacterized protein</fullName>
    </submittedName>
</protein>
<accession>A0AA85B7X5</accession>